<feature type="compositionally biased region" description="Low complexity" evidence="1">
    <location>
        <begin position="249"/>
        <end position="258"/>
    </location>
</feature>
<dbReference type="Proteomes" id="UP001186944">
    <property type="component" value="Unassembled WGS sequence"/>
</dbReference>
<dbReference type="AlphaFoldDB" id="A0AA88XKI1"/>
<feature type="compositionally biased region" description="Low complexity" evidence="1">
    <location>
        <begin position="497"/>
        <end position="516"/>
    </location>
</feature>
<evidence type="ECO:0000256" key="2">
    <source>
        <dbReference type="SAM" id="SignalP"/>
    </source>
</evidence>
<protein>
    <submittedName>
        <fullName evidence="3">Uncharacterized protein</fullName>
    </submittedName>
</protein>
<feature type="region of interest" description="Disordered" evidence="1">
    <location>
        <begin position="459"/>
        <end position="479"/>
    </location>
</feature>
<proteinExistence type="predicted"/>
<evidence type="ECO:0000256" key="1">
    <source>
        <dbReference type="SAM" id="MobiDB-lite"/>
    </source>
</evidence>
<sequence>MRILRLLAIVFIGLSLVIENDAFSRRFLRKLRRQGRMNKNSSKKMMMAGSQSAEMSGEENMLGSEFEWDEMPKLANWRKYFRWLIKQRLTTTSLPIVTSSSTAAPVASTKSTSDKVSSTMMPVTQDPTIVVSTESGSSTPKVQPSTTLLPLPVSSQNPSITTDLQTTQGPYPTATATSKPFSTTKDTRIDAAGNPIGTDTEGEGAKTDGRTSVKPIIIEGIDTGIMTDDSVTYPSAFTTEPVPIVPILPKGDSSTSKPTPSPDDKILISLSNSEVNTENSLVYPAKSVVVDVAGEKLGNGNQKTVNMENGEEDAESNGEHSNNAADNGGHSNVAADNGGHSNVAADSNGHSDKAADNNGGHSNVAADNGGHSNVAADNGGHSNVAADNNGGHSETSANGKAASKSTFAQKESNMVNGAVESSLVPQVKSNKGPETTVFFTTPLSPKASSFTFQVVSTGAPTISKSSSSSSSSSSVTAVDNGDGYVVIPAVSETKGMSSSSSSSSSSSTSSSSSSSTQVINNQSGWVIIPPLGDTFMEVPPTPASNQQNPSNTDQSQTNGM</sequence>
<feature type="chain" id="PRO_5041690363" evidence="2">
    <location>
        <begin position="23"/>
        <end position="560"/>
    </location>
</feature>
<accession>A0AA88XKI1</accession>
<feature type="compositionally biased region" description="Low complexity" evidence="1">
    <location>
        <begin position="463"/>
        <end position="474"/>
    </location>
</feature>
<comment type="caution">
    <text evidence="3">The sequence shown here is derived from an EMBL/GenBank/DDBJ whole genome shotgun (WGS) entry which is preliminary data.</text>
</comment>
<organism evidence="3 4">
    <name type="scientific">Pinctada imbricata</name>
    <name type="common">Atlantic pearl-oyster</name>
    <name type="synonym">Pinctada martensii</name>
    <dbReference type="NCBI Taxonomy" id="66713"/>
    <lineage>
        <taxon>Eukaryota</taxon>
        <taxon>Metazoa</taxon>
        <taxon>Spiralia</taxon>
        <taxon>Lophotrochozoa</taxon>
        <taxon>Mollusca</taxon>
        <taxon>Bivalvia</taxon>
        <taxon>Autobranchia</taxon>
        <taxon>Pteriomorphia</taxon>
        <taxon>Pterioida</taxon>
        <taxon>Pterioidea</taxon>
        <taxon>Pteriidae</taxon>
        <taxon>Pinctada</taxon>
    </lineage>
</organism>
<feature type="region of interest" description="Disordered" evidence="1">
    <location>
        <begin position="493"/>
        <end position="560"/>
    </location>
</feature>
<keyword evidence="2" id="KW-0732">Signal</keyword>
<evidence type="ECO:0000313" key="3">
    <source>
        <dbReference type="EMBL" id="KAK3082750.1"/>
    </source>
</evidence>
<feature type="signal peptide" evidence="2">
    <location>
        <begin position="1"/>
        <end position="22"/>
    </location>
</feature>
<feature type="region of interest" description="Disordered" evidence="1">
    <location>
        <begin position="244"/>
        <end position="265"/>
    </location>
</feature>
<reference evidence="3" key="1">
    <citation type="submission" date="2019-08" db="EMBL/GenBank/DDBJ databases">
        <title>The improved chromosome-level genome for the pearl oyster Pinctada fucata martensii using PacBio sequencing and Hi-C.</title>
        <authorList>
            <person name="Zheng Z."/>
        </authorList>
    </citation>
    <scope>NUCLEOTIDE SEQUENCE</scope>
    <source>
        <strain evidence="3">ZZ-2019</strain>
        <tissue evidence="3">Adductor muscle</tissue>
    </source>
</reference>
<feature type="compositionally biased region" description="Polar residues" evidence="1">
    <location>
        <begin position="390"/>
        <end position="405"/>
    </location>
</feature>
<gene>
    <name evidence="3" type="ORF">FSP39_004269</name>
</gene>
<name>A0AA88XKI1_PINIB</name>
<feature type="region of interest" description="Disordered" evidence="1">
    <location>
        <begin position="131"/>
        <end position="208"/>
    </location>
</feature>
<feature type="region of interest" description="Disordered" evidence="1">
    <location>
        <begin position="298"/>
        <end position="405"/>
    </location>
</feature>
<feature type="compositionally biased region" description="Polar residues" evidence="1">
    <location>
        <begin position="131"/>
        <end position="184"/>
    </location>
</feature>
<evidence type="ECO:0000313" key="4">
    <source>
        <dbReference type="Proteomes" id="UP001186944"/>
    </source>
</evidence>
<keyword evidence="4" id="KW-1185">Reference proteome</keyword>
<feature type="compositionally biased region" description="Polar residues" evidence="1">
    <location>
        <begin position="543"/>
        <end position="560"/>
    </location>
</feature>
<dbReference type="EMBL" id="VSWD01000014">
    <property type="protein sequence ID" value="KAK3082750.1"/>
    <property type="molecule type" value="Genomic_DNA"/>
</dbReference>